<dbReference type="InterPro" id="IPR008271">
    <property type="entry name" value="Ser/Thr_kinase_AS"/>
</dbReference>
<dbReference type="InterPro" id="IPR000719">
    <property type="entry name" value="Prot_kinase_dom"/>
</dbReference>
<dbReference type="SUPFAM" id="SSF56112">
    <property type="entry name" value="Protein kinase-like (PK-like)"/>
    <property type="match status" value="1"/>
</dbReference>
<dbReference type="FunCoup" id="H2YYS0">
    <property type="interactions" value="7"/>
</dbReference>
<evidence type="ECO:0000256" key="9">
    <source>
        <dbReference type="PROSITE-ProRule" id="PRU10141"/>
    </source>
</evidence>
<evidence type="ECO:0000259" key="11">
    <source>
        <dbReference type="PROSITE" id="PS50011"/>
    </source>
</evidence>
<comment type="similarity">
    <text evidence="10">Belongs to the protein kinase superfamily.</text>
</comment>
<comment type="catalytic activity">
    <reaction evidence="7">
        <text>L-threonyl-[protein] + ATP = O-phospho-L-threonyl-[protein] + ADP + H(+)</text>
        <dbReference type="Rhea" id="RHEA:46608"/>
        <dbReference type="Rhea" id="RHEA-COMP:11060"/>
        <dbReference type="Rhea" id="RHEA-COMP:11605"/>
        <dbReference type="ChEBI" id="CHEBI:15378"/>
        <dbReference type="ChEBI" id="CHEBI:30013"/>
        <dbReference type="ChEBI" id="CHEBI:30616"/>
        <dbReference type="ChEBI" id="CHEBI:61977"/>
        <dbReference type="ChEBI" id="CHEBI:456216"/>
        <dbReference type="EC" id="2.7.11.1"/>
    </reaction>
</comment>
<dbReference type="InterPro" id="IPR017441">
    <property type="entry name" value="Protein_kinase_ATP_BS"/>
</dbReference>
<reference evidence="12" key="3">
    <citation type="submission" date="2025-09" db="UniProtKB">
        <authorList>
            <consortium name="Ensembl"/>
        </authorList>
    </citation>
    <scope>IDENTIFICATION</scope>
</reference>
<dbReference type="Proteomes" id="UP000007875">
    <property type="component" value="Unassembled WGS sequence"/>
</dbReference>
<comment type="catalytic activity">
    <reaction evidence="8">
        <text>L-seryl-[protein] + ATP = O-phospho-L-seryl-[protein] + ADP + H(+)</text>
        <dbReference type="Rhea" id="RHEA:17989"/>
        <dbReference type="Rhea" id="RHEA-COMP:9863"/>
        <dbReference type="Rhea" id="RHEA-COMP:11604"/>
        <dbReference type="ChEBI" id="CHEBI:15378"/>
        <dbReference type="ChEBI" id="CHEBI:29999"/>
        <dbReference type="ChEBI" id="CHEBI:30616"/>
        <dbReference type="ChEBI" id="CHEBI:83421"/>
        <dbReference type="ChEBI" id="CHEBI:456216"/>
        <dbReference type="EC" id="2.7.11.1"/>
    </reaction>
</comment>
<accession>H2YYS0</accession>
<organism evidence="12 13">
    <name type="scientific">Ciona savignyi</name>
    <name type="common">Pacific transparent sea squirt</name>
    <dbReference type="NCBI Taxonomy" id="51511"/>
    <lineage>
        <taxon>Eukaryota</taxon>
        <taxon>Metazoa</taxon>
        <taxon>Chordata</taxon>
        <taxon>Tunicata</taxon>
        <taxon>Ascidiacea</taxon>
        <taxon>Phlebobranchia</taxon>
        <taxon>Cionidae</taxon>
        <taxon>Ciona</taxon>
    </lineage>
</organism>
<dbReference type="GO" id="GO:0005524">
    <property type="term" value="F:ATP binding"/>
    <property type="evidence" value="ECO:0007669"/>
    <property type="project" value="UniProtKB-UniRule"/>
</dbReference>
<feature type="binding site" evidence="9">
    <location>
        <position position="49"/>
    </location>
    <ligand>
        <name>ATP</name>
        <dbReference type="ChEBI" id="CHEBI:30616"/>
    </ligand>
</feature>
<keyword evidence="5" id="KW-0418">Kinase</keyword>
<reference evidence="12" key="2">
    <citation type="submission" date="2025-08" db="UniProtKB">
        <authorList>
            <consortium name="Ensembl"/>
        </authorList>
    </citation>
    <scope>IDENTIFICATION</scope>
</reference>
<evidence type="ECO:0000256" key="8">
    <source>
        <dbReference type="ARBA" id="ARBA00048679"/>
    </source>
</evidence>
<name>H2YYS0_CIOSA</name>
<evidence type="ECO:0000256" key="3">
    <source>
        <dbReference type="ARBA" id="ARBA00022679"/>
    </source>
</evidence>
<dbReference type="Pfam" id="PF00069">
    <property type="entry name" value="Pkinase"/>
    <property type="match status" value="1"/>
</dbReference>
<keyword evidence="3" id="KW-0808">Transferase</keyword>
<dbReference type="PANTHER" id="PTHR48005">
    <property type="entry name" value="LEUCINE RICH REPEAT KINASE 2"/>
    <property type="match status" value="1"/>
</dbReference>
<dbReference type="STRING" id="51511.ENSCSAVP00000010481"/>
<evidence type="ECO:0000256" key="6">
    <source>
        <dbReference type="ARBA" id="ARBA00022840"/>
    </source>
</evidence>
<dbReference type="PROSITE" id="PS50011">
    <property type="entry name" value="PROTEIN_KINASE_DOM"/>
    <property type="match status" value="1"/>
</dbReference>
<evidence type="ECO:0000256" key="4">
    <source>
        <dbReference type="ARBA" id="ARBA00022741"/>
    </source>
</evidence>
<dbReference type="SMART" id="SM00220">
    <property type="entry name" value="S_TKc"/>
    <property type="match status" value="1"/>
</dbReference>
<dbReference type="OMA" id="NIVRMHG"/>
<evidence type="ECO:0000256" key="5">
    <source>
        <dbReference type="ARBA" id="ARBA00022777"/>
    </source>
</evidence>
<keyword evidence="13" id="KW-1185">Reference proteome</keyword>
<dbReference type="Gene3D" id="1.10.510.10">
    <property type="entry name" value="Transferase(Phosphotransferase) domain 1"/>
    <property type="match status" value="1"/>
</dbReference>
<evidence type="ECO:0000313" key="12">
    <source>
        <dbReference type="Ensembl" id="ENSCSAVP00000010481.1"/>
    </source>
</evidence>
<dbReference type="AlphaFoldDB" id="H2YYS0"/>
<reference evidence="13" key="1">
    <citation type="submission" date="2003-08" db="EMBL/GenBank/DDBJ databases">
        <authorList>
            <person name="Birren B."/>
            <person name="Nusbaum C."/>
            <person name="Abebe A."/>
            <person name="Abouelleil A."/>
            <person name="Adekoya E."/>
            <person name="Ait-zahra M."/>
            <person name="Allen N."/>
            <person name="Allen T."/>
            <person name="An P."/>
            <person name="Anderson M."/>
            <person name="Anderson S."/>
            <person name="Arachchi H."/>
            <person name="Armbruster J."/>
            <person name="Bachantsang P."/>
            <person name="Baldwin J."/>
            <person name="Barry A."/>
            <person name="Bayul T."/>
            <person name="Blitshsteyn B."/>
            <person name="Bloom T."/>
            <person name="Blye J."/>
            <person name="Boguslavskiy L."/>
            <person name="Borowsky M."/>
            <person name="Boukhgalter B."/>
            <person name="Brunache A."/>
            <person name="Butler J."/>
            <person name="Calixte N."/>
            <person name="Calvo S."/>
            <person name="Camarata J."/>
            <person name="Campo K."/>
            <person name="Chang J."/>
            <person name="Cheshatsang Y."/>
            <person name="Citroen M."/>
            <person name="Collymore A."/>
            <person name="Considine T."/>
            <person name="Cook A."/>
            <person name="Cooke P."/>
            <person name="Corum B."/>
            <person name="Cuomo C."/>
            <person name="David R."/>
            <person name="Dawoe T."/>
            <person name="Degray S."/>
            <person name="Dodge S."/>
            <person name="Dooley K."/>
            <person name="Dorje P."/>
            <person name="Dorjee K."/>
            <person name="Dorris L."/>
            <person name="Duffey N."/>
            <person name="Dupes A."/>
            <person name="Elkins T."/>
            <person name="Engels R."/>
            <person name="Erickson J."/>
            <person name="Farina A."/>
            <person name="Faro S."/>
            <person name="Ferreira P."/>
            <person name="Fischer H."/>
            <person name="Fitzgerald M."/>
            <person name="Foley K."/>
            <person name="Gage D."/>
            <person name="Galagan J."/>
            <person name="Gearin G."/>
            <person name="Gnerre S."/>
            <person name="Gnirke A."/>
            <person name="Goyette A."/>
            <person name="Graham J."/>
            <person name="Grandbois E."/>
            <person name="Gyaltsen K."/>
            <person name="Hafez N."/>
            <person name="Hagopian D."/>
            <person name="Hagos B."/>
            <person name="Hall J."/>
            <person name="Hatcher B."/>
            <person name="Heller A."/>
            <person name="Higgins H."/>
            <person name="Honan T."/>
            <person name="Horn A."/>
            <person name="Houde N."/>
            <person name="Hughes L."/>
            <person name="Hulme W."/>
            <person name="Husby E."/>
            <person name="Iliev I."/>
            <person name="Jaffe D."/>
            <person name="Jones C."/>
            <person name="Kamal M."/>
            <person name="Kamat A."/>
            <person name="Kamvysselis M."/>
            <person name="Karlsson E."/>
            <person name="Kells C."/>
            <person name="Kieu A."/>
            <person name="Kisner P."/>
            <person name="Kodira C."/>
            <person name="Kulbokas E."/>
            <person name="Labutti K."/>
            <person name="Lama D."/>
            <person name="Landers T."/>
            <person name="Leger J."/>
            <person name="Levine S."/>
            <person name="Lewis D."/>
            <person name="Lewis T."/>
            <person name="Lindblad-toh K."/>
            <person name="Liu X."/>
            <person name="Lokyitsang T."/>
            <person name="Lokyitsang Y."/>
            <person name="Lucien O."/>
            <person name="Lui A."/>
            <person name="Ma L.J."/>
            <person name="Mabbitt R."/>
            <person name="Macdonald J."/>
            <person name="Maclean C."/>
            <person name="Major J."/>
            <person name="Manning J."/>
            <person name="Marabella R."/>
            <person name="Maru K."/>
            <person name="Matthews C."/>
            <person name="Mauceli E."/>
            <person name="Mccarthy M."/>
            <person name="Mcdonough S."/>
            <person name="Mcghee T."/>
            <person name="Meldrim J."/>
            <person name="Meneus L."/>
            <person name="Mesirov J."/>
            <person name="Mihalev A."/>
            <person name="Mihova T."/>
            <person name="Mikkelsen T."/>
            <person name="Mlenga V."/>
            <person name="Moru K."/>
            <person name="Mozes J."/>
            <person name="Mulrain L."/>
            <person name="Munson G."/>
            <person name="Naylor J."/>
            <person name="Newes C."/>
            <person name="Nguyen C."/>
            <person name="Nguyen N."/>
            <person name="Nguyen T."/>
            <person name="Nicol R."/>
            <person name="Nielsen C."/>
            <person name="Nizzari M."/>
            <person name="Norbu C."/>
            <person name="Norbu N."/>
            <person name="O'donnell P."/>
            <person name="Okoawo O."/>
            <person name="O'leary S."/>
            <person name="Omotosho B."/>
            <person name="O'neill K."/>
            <person name="Osman S."/>
            <person name="Parker S."/>
            <person name="Perrin D."/>
            <person name="Phunkhang P."/>
            <person name="Piqani B."/>
            <person name="Purcell S."/>
            <person name="Rachupka T."/>
            <person name="Ramasamy U."/>
            <person name="Rameau R."/>
            <person name="Ray V."/>
            <person name="Raymond C."/>
            <person name="Retta R."/>
            <person name="Richardson S."/>
            <person name="Rise C."/>
            <person name="Rodriguez J."/>
            <person name="Rogers J."/>
            <person name="Rogov P."/>
            <person name="Rutman M."/>
            <person name="Schupbach R."/>
            <person name="Seaman C."/>
            <person name="Settipalli S."/>
            <person name="Sharpe T."/>
            <person name="Sheridan J."/>
            <person name="Sherpa N."/>
            <person name="Shi J."/>
            <person name="Smirnov S."/>
            <person name="Smith C."/>
            <person name="Sougnez C."/>
            <person name="Spencer B."/>
            <person name="Stalker J."/>
            <person name="Stange-thomann N."/>
            <person name="Stavropoulos S."/>
            <person name="Stetson K."/>
            <person name="Stone C."/>
            <person name="Stone S."/>
            <person name="Stubbs M."/>
            <person name="Talamas J."/>
            <person name="Tchuinga P."/>
            <person name="Tenzing P."/>
            <person name="Tesfaye S."/>
            <person name="Theodore J."/>
            <person name="Thoulutsang Y."/>
            <person name="Topham K."/>
            <person name="Towey S."/>
            <person name="Tsamla T."/>
            <person name="Tsomo N."/>
            <person name="Vallee D."/>
            <person name="Vassiliev H."/>
            <person name="Venkataraman V."/>
            <person name="Vinson J."/>
            <person name="Vo A."/>
            <person name="Wade C."/>
            <person name="Wang S."/>
            <person name="Wangchuk T."/>
            <person name="Wangdi T."/>
            <person name="Whittaker C."/>
            <person name="Wilkinson J."/>
            <person name="Wu Y."/>
            <person name="Wyman D."/>
            <person name="Yadav S."/>
            <person name="Yang S."/>
            <person name="Yang X."/>
            <person name="Yeager S."/>
            <person name="Yee E."/>
            <person name="Young G."/>
            <person name="Zainoun J."/>
            <person name="Zembeck L."/>
            <person name="Zimmer A."/>
            <person name="Zody M."/>
            <person name="Lander E."/>
        </authorList>
    </citation>
    <scope>NUCLEOTIDE SEQUENCE [LARGE SCALE GENOMIC DNA]</scope>
</reference>
<dbReference type="Ensembl" id="ENSCSAVT00000010608.1">
    <property type="protein sequence ID" value="ENSCSAVP00000010481.1"/>
    <property type="gene ID" value="ENSCSAVG00000006173.1"/>
</dbReference>
<dbReference type="GO" id="GO:0004674">
    <property type="term" value="F:protein serine/threonine kinase activity"/>
    <property type="evidence" value="ECO:0007669"/>
    <property type="project" value="UniProtKB-KW"/>
</dbReference>
<dbReference type="GeneTree" id="ENSGT00940000161352"/>
<evidence type="ECO:0000256" key="10">
    <source>
        <dbReference type="RuleBase" id="RU000304"/>
    </source>
</evidence>
<protein>
    <recommendedName>
        <fullName evidence="1">non-specific serine/threonine protein kinase</fullName>
        <ecNumber evidence="1">2.7.11.1</ecNumber>
    </recommendedName>
</protein>
<keyword evidence="2 10" id="KW-0723">Serine/threonine-protein kinase</keyword>
<dbReference type="PROSITE" id="PS00107">
    <property type="entry name" value="PROTEIN_KINASE_ATP"/>
    <property type="match status" value="1"/>
</dbReference>
<evidence type="ECO:0000313" key="13">
    <source>
        <dbReference type="Proteomes" id="UP000007875"/>
    </source>
</evidence>
<evidence type="ECO:0000256" key="2">
    <source>
        <dbReference type="ARBA" id="ARBA00022527"/>
    </source>
</evidence>
<sequence>MDKSFLVGRVYQAEDIFLSEDDLNNPLGGGGFGVVVRAFTPKLGVVAVKCLDFTAGGTMPVEELIQKMPYEAKNMHMLNHTNIVRMHGFTTWPGYFGIIQDYMPVGNLESLLENTKPSLTMRLRIALDISNALCYLHGFDTVNKIVHGDIKPKNILLDDGLRAKLIDFGTIQIIAHTTTRKTLST</sequence>
<dbReference type="InterPro" id="IPR011009">
    <property type="entry name" value="Kinase-like_dom_sf"/>
</dbReference>
<dbReference type="HOGENOM" id="CLU_000288_7_35_1"/>
<proteinExistence type="inferred from homology"/>
<evidence type="ECO:0000256" key="7">
    <source>
        <dbReference type="ARBA" id="ARBA00047899"/>
    </source>
</evidence>
<dbReference type="EC" id="2.7.11.1" evidence="1"/>
<keyword evidence="6 9" id="KW-0067">ATP-binding</keyword>
<keyword evidence="4 9" id="KW-0547">Nucleotide-binding</keyword>
<dbReference type="PANTHER" id="PTHR48005:SF13">
    <property type="entry name" value="SERINE_THREONINE-PROTEIN KINASE DDB_G0278509-RELATED"/>
    <property type="match status" value="1"/>
</dbReference>
<feature type="domain" description="Protein kinase" evidence="11">
    <location>
        <begin position="21"/>
        <end position="185"/>
    </location>
</feature>
<dbReference type="InParanoid" id="H2YYS0"/>
<dbReference type="InterPro" id="IPR051420">
    <property type="entry name" value="Ser_Thr_Kinases_DiverseReg"/>
</dbReference>
<dbReference type="PROSITE" id="PS00108">
    <property type="entry name" value="PROTEIN_KINASE_ST"/>
    <property type="match status" value="1"/>
</dbReference>
<evidence type="ECO:0000256" key="1">
    <source>
        <dbReference type="ARBA" id="ARBA00012513"/>
    </source>
</evidence>